<evidence type="ECO:0000256" key="1">
    <source>
        <dbReference type="ARBA" id="ARBA00004141"/>
    </source>
</evidence>
<dbReference type="Pfam" id="PF03600">
    <property type="entry name" value="CitMHS"/>
    <property type="match status" value="1"/>
</dbReference>
<feature type="transmembrane region" description="Helical" evidence="7">
    <location>
        <begin position="476"/>
        <end position="501"/>
    </location>
</feature>
<dbReference type="Gene3D" id="3.30.70.1450">
    <property type="entry name" value="Regulator of K+ conductance, C-terminal domain"/>
    <property type="match status" value="2"/>
</dbReference>
<keyword evidence="10" id="KW-1185">Reference proteome</keyword>
<dbReference type="InterPro" id="IPR004680">
    <property type="entry name" value="Cit_transptr-like_dom"/>
</dbReference>
<dbReference type="GO" id="GO:0008324">
    <property type="term" value="F:monoatomic cation transmembrane transporter activity"/>
    <property type="evidence" value="ECO:0007669"/>
    <property type="project" value="InterPro"/>
</dbReference>
<dbReference type="SUPFAM" id="SSF116726">
    <property type="entry name" value="TrkA C-terminal domain-like"/>
    <property type="match status" value="2"/>
</dbReference>
<dbReference type="PANTHER" id="PTHR43652:SF2">
    <property type="entry name" value="BASIC AMINO ACID ANTIPORTER YFCC-RELATED"/>
    <property type="match status" value="1"/>
</dbReference>
<feature type="transmembrane region" description="Helical" evidence="7">
    <location>
        <begin position="137"/>
        <end position="161"/>
    </location>
</feature>
<dbReference type="KEGG" id="pmet:G4Y79_02595"/>
<dbReference type="InterPro" id="IPR051679">
    <property type="entry name" value="DASS-Related_Transporters"/>
</dbReference>
<feature type="transmembrane region" description="Helical" evidence="7">
    <location>
        <begin position="96"/>
        <end position="125"/>
    </location>
</feature>
<evidence type="ECO:0000313" key="9">
    <source>
        <dbReference type="EMBL" id="QPC83284.1"/>
    </source>
</evidence>
<dbReference type="InterPro" id="IPR036721">
    <property type="entry name" value="RCK_C_sf"/>
</dbReference>
<evidence type="ECO:0000256" key="2">
    <source>
        <dbReference type="ARBA" id="ARBA00022448"/>
    </source>
</evidence>
<name>A0A7S8EAI1_9CHLR</name>
<keyword evidence="6 7" id="KW-0472">Membrane</keyword>
<organism evidence="9 10">
    <name type="scientific">Phototrophicus methaneseepsis</name>
    <dbReference type="NCBI Taxonomy" id="2710758"/>
    <lineage>
        <taxon>Bacteria</taxon>
        <taxon>Bacillati</taxon>
        <taxon>Chloroflexota</taxon>
        <taxon>Candidatus Thermofontia</taxon>
        <taxon>Phototrophicales</taxon>
        <taxon>Phototrophicaceae</taxon>
        <taxon>Phototrophicus</taxon>
    </lineage>
</organism>
<evidence type="ECO:0000259" key="8">
    <source>
        <dbReference type="PROSITE" id="PS51202"/>
    </source>
</evidence>
<dbReference type="EMBL" id="CP062983">
    <property type="protein sequence ID" value="QPC83284.1"/>
    <property type="molecule type" value="Genomic_DNA"/>
</dbReference>
<dbReference type="PROSITE" id="PS51202">
    <property type="entry name" value="RCK_C"/>
    <property type="match status" value="2"/>
</dbReference>
<keyword evidence="5 7" id="KW-1133">Transmembrane helix</keyword>
<feature type="transmembrane region" description="Helical" evidence="7">
    <location>
        <begin position="568"/>
        <end position="588"/>
    </location>
</feature>
<feature type="transmembrane region" description="Helical" evidence="7">
    <location>
        <begin position="30"/>
        <end position="50"/>
    </location>
</feature>
<keyword evidence="4" id="KW-0677">Repeat</keyword>
<feature type="domain" description="RCK C-terminal" evidence="8">
    <location>
        <begin position="206"/>
        <end position="291"/>
    </location>
</feature>
<dbReference type="AlphaFoldDB" id="A0A7S8EAI1"/>
<dbReference type="RefSeq" id="WP_195171351.1">
    <property type="nucleotide sequence ID" value="NZ_CP062983.1"/>
</dbReference>
<evidence type="ECO:0000256" key="7">
    <source>
        <dbReference type="SAM" id="Phobius"/>
    </source>
</evidence>
<reference evidence="9 10" key="1">
    <citation type="submission" date="2020-02" db="EMBL/GenBank/DDBJ databases">
        <authorList>
            <person name="Zheng R.K."/>
            <person name="Sun C.M."/>
        </authorList>
    </citation>
    <scope>NUCLEOTIDE SEQUENCE [LARGE SCALE GENOMIC DNA]</scope>
    <source>
        <strain evidence="10">rifampicinis</strain>
    </source>
</reference>
<feature type="transmembrane region" description="Helical" evidence="7">
    <location>
        <begin position="531"/>
        <end position="556"/>
    </location>
</feature>
<evidence type="ECO:0000313" key="10">
    <source>
        <dbReference type="Proteomes" id="UP000594468"/>
    </source>
</evidence>
<comment type="subcellular location">
    <subcellularLocation>
        <location evidence="1">Membrane</location>
        <topology evidence="1">Multi-pass membrane protein</topology>
    </subcellularLocation>
</comment>
<evidence type="ECO:0000256" key="4">
    <source>
        <dbReference type="ARBA" id="ARBA00022737"/>
    </source>
</evidence>
<keyword evidence="3 7" id="KW-0812">Transmembrane</keyword>
<feature type="transmembrane region" description="Helical" evidence="7">
    <location>
        <begin position="446"/>
        <end position="464"/>
    </location>
</feature>
<dbReference type="PANTHER" id="PTHR43652">
    <property type="entry name" value="BASIC AMINO ACID ANTIPORTER YFCC-RELATED"/>
    <property type="match status" value="1"/>
</dbReference>
<proteinExistence type="predicted"/>
<gene>
    <name evidence="9" type="ORF">G4Y79_02595</name>
</gene>
<dbReference type="GO" id="GO:0005886">
    <property type="term" value="C:plasma membrane"/>
    <property type="evidence" value="ECO:0007669"/>
    <property type="project" value="TreeGrafter"/>
</dbReference>
<feature type="transmembrane region" description="Helical" evidence="7">
    <location>
        <begin position="401"/>
        <end position="434"/>
    </location>
</feature>
<dbReference type="Proteomes" id="UP000594468">
    <property type="component" value="Chromosome"/>
</dbReference>
<dbReference type="Pfam" id="PF02080">
    <property type="entry name" value="TrkA_C"/>
    <property type="match status" value="2"/>
</dbReference>
<feature type="transmembrane region" description="Helical" evidence="7">
    <location>
        <begin position="508"/>
        <end position="525"/>
    </location>
</feature>
<protein>
    <submittedName>
        <fullName evidence="9">SLC13 family permease</fullName>
    </submittedName>
</protein>
<sequence>MTPAIAAFLFIFVIGLVLFAWERVPADVTALGLMLSLILTGLLSPADAFAGFGSETVLMILGLLILTETLVYTGLVDMTGRWILGTVGEDVSRLRWIMLIVPGIVSAVISNTAAAAFFLPIVLGLAHRLRISASQLLMPMAFAAILAGSVTLIGTSTNLVVSGLMQQQGLAPLSMFELTPVGLPILIAGILYMAFIGRKLIPDRTARTIDGPVLPDDLYFTEITLTPESPAAGKSIEESLIMRDLNLGVLALQRGDEVLRPLADTILTEGDTLLVEGKREDILRIPQTNGIEISGRIEELESYAQDGTTQVAEVVILPGSPLLGRTIRGLGLRERYKLQILAVNQAGDIRYSKIGRLTLSLGDVLLVQLPATNLRLLESEKMFRVLDIIETPPNDLSKARLASLIFIASLGMAVLGILPIAVAVLLGTLMAFLTRCITPEEAYRRIEWKTLILIGSMLAFGQAMTQTGTADYLAELIVNLPGVGSPFVLLTFFFFISVVLTQPMSNQAAAAVLVPIAIQTALLLGHNPRPVVIMIALAASCSFITPLEPASVIVYSAGRYRFMDFIRVGGLLTIVVYVIAILLVPLIWQA</sequence>
<accession>A0A7S8EAI1</accession>
<evidence type="ECO:0000256" key="6">
    <source>
        <dbReference type="ARBA" id="ARBA00023136"/>
    </source>
</evidence>
<keyword evidence="2" id="KW-0813">Transport</keyword>
<dbReference type="InterPro" id="IPR006037">
    <property type="entry name" value="RCK_C"/>
</dbReference>
<evidence type="ECO:0000256" key="5">
    <source>
        <dbReference type="ARBA" id="ARBA00022989"/>
    </source>
</evidence>
<feature type="domain" description="RCK C-terminal" evidence="8">
    <location>
        <begin position="298"/>
        <end position="383"/>
    </location>
</feature>
<evidence type="ECO:0000256" key="3">
    <source>
        <dbReference type="ARBA" id="ARBA00022692"/>
    </source>
</evidence>
<feature type="transmembrane region" description="Helical" evidence="7">
    <location>
        <begin position="57"/>
        <end position="76"/>
    </location>
</feature>
<feature type="transmembrane region" description="Helical" evidence="7">
    <location>
        <begin position="181"/>
        <end position="197"/>
    </location>
</feature>
<dbReference type="GO" id="GO:0006813">
    <property type="term" value="P:potassium ion transport"/>
    <property type="evidence" value="ECO:0007669"/>
    <property type="project" value="InterPro"/>
</dbReference>